<dbReference type="Proteomes" id="UP000037397">
    <property type="component" value="Unassembled WGS sequence"/>
</dbReference>
<dbReference type="AlphaFoldDB" id="A0A0L6CLT7"/>
<evidence type="ECO:0000313" key="2">
    <source>
        <dbReference type="Proteomes" id="UP000037397"/>
    </source>
</evidence>
<accession>A0A0L6CLT7</accession>
<reference evidence="2" key="1">
    <citation type="submission" date="2015-03" db="EMBL/GenBank/DDBJ databases">
        <title>Luteipulveratus halotolerans sp. nov., a novel actinobacterium (Dermacoccaceae) from Sarawak, Malaysia.</title>
        <authorList>
            <person name="Juboi H."/>
            <person name="Basik A."/>
            <person name="Shamsul S.S."/>
            <person name="Arnold P."/>
            <person name="Schmitt E.K."/>
            <person name="Sanglier J.-J."/>
            <person name="Yeo T."/>
        </authorList>
    </citation>
    <scope>NUCLEOTIDE SEQUENCE [LARGE SCALE GENOMIC DNA]</scope>
    <source>
        <strain evidence="2">C296001</strain>
    </source>
</reference>
<protein>
    <submittedName>
        <fullName evidence="1">Uncharacterized protein</fullName>
    </submittedName>
</protein>
<dbReference type="EMBL" id="LAIR01000002">
    <property type="protein sequence ID" value="KNX38699.1"/>
    <property type="molecule type" value="Genomic_DNA"/>
</dbReference>
<gene>
    <name evidence="1" type="ORF">VV01_18635</name>
</gene>
<dbReference type="STRING" id="1631356.VV01_18635"/>
<name>A0A0L6CLT7_9MICO</name>
<dbReference type="RefSeq" id="WP_050671194.1">
    <property type="nucleotide sequence ID" value="NZ_LAIR01000002.1"/>
</dbReference>
<comment type="caution">
    <text evidence="1">The sequence shown here is derived from an EMBL/GenBank/DDBJ whole genome shotgun (WGS) entry which is preliminary data.</text>
</comment>
<evidence type="ECO:0000313" key="1">
    <source>
        <dbReference type="EMBL" id="KNX38699.1"/>
    </source>
</evidence>
<keyword evidence="2" id="KW-1185">Reference proteome</keyword>
<organism evidence="1 2">
    <name type="scientific">Luteipulveratus halotolerans</name>
    <dbReference type="NCBI Taxonomy" id="1631356"/>
    <lineage>
        <taxon>Bacteria</taxon>
        <taxon>Bacillati</taxon>
        <taxon>Actinomycetota</taxon>
        <taxon>Actinomycetes</taxon>
        <taxon>Micrococcales</taxon>
        <taxon>Dermacoccaceae</taxon>
        <taxon>Luteipulveratus</taxon>
    </lineage>
</organism>
<proteinExistence type="predicted"/>
<sequence>MTADRLVLNEPFMKQLGADRTLALVRVVEGLARSHRGLPTAEVLDVLTRELHAIAVPVEDAALHRLAERISLAPEDGLRVYTEPIGGRMGGGQDG</sequence>